<dbReference type="RefSeq" id="XP_007272207.1">
    <property type="nucleotide sequence ID" value="XM_007272145.1"/>
</dbReference>
<reference evidence="2" key="1">
    <citation type="journal article" date="2012" name="Science">
        <title>The Paleozoic origin of enzymatic lignin decomposition reconstructed from 31 fungal genomes.</title>
        <authorList>
            <person name="Floudas D."/>
            <person name="Binder M."/>
            <person name="Riley R."/>
            <person name="Barry K."/>
            <person name="Blanchette R.A."/>
            <person name="Henrissat B."/>
            <person name="Martinez A.T."/>
            <person name="Otillar R."/>
            <person name="Spatafora J.W."/>
            <person name="Yadav J.S."/>
            <person name="Aerts A."/>
            <person name="Benoit I."/>
            <person name="Boyd A."/>
            <person name="Carlson A."/>
            <person name="Copeland A."/>
            <person name="Coutinho P.M."/>
            <person name="de Vries R.P."/>
            <person name="Ferreira P."/>
            <person name="Findley K."/>
            <person name="Foster B."/>
            <person name="Gaskell J."/>
            <person name="Glotzer D."/>
            <person name="Gorecki P."/>
            <person name="Heitman J."/>
            <person name="Hesse C."/>
            <person name="Hori C."/>
            <person name="Igarashi K."/>
            <person name="Jurgens J.A."/>
            <person name="Kallen N."/>
            <person name="Kersten P."/>
            <person name="Kohler A."/>
            <person name="Kuees U."/>
            <person name="Kumar T.K.A."/>
            <person name="Kuo A."/>
            <person name="LaButti K."/>
            <person name="Larrondo L.F."/>
            <person name="Lindquist E."/>
            <person name="Ling A."/>
            <person name="Lombard V."/>
            <person name="Lucas S."/>
            <person name="Lundell T."/>
            <person name="Martin R."/>
            <person name="McLaughlin D.J."/>
            <person name="Morgenstern I."/>
            <person name="Morin E."/>
            <person name="Murat C."/>
            <person name="Nagy L.G."/>
            <person name="Nolan M."/>
            <person name="Ohm R.A."/>
            <person name="Patyshakuliyeva A."/>
            <person name="Rokas A."/>
            <person name="Ruiz-Duenas F.J."/>
            <person name="Sabat G."/>
            <person name="Salamov A."/>
            <person name="Samejima M."/>
            <person name="Schmutz J."/>
            <person name="Slot J.C."/>
            <person name="St John F."/>
            <person name="Stenlid J."/>
            <person name="Sun H."/>
            <person name="Sun S."/>
            <person name="Syed K."/>
            <person name="Tsang A."/>
            <person name="Wiebenga A."/>
            <person name="Young D."/>
            <person name="Pisabarro A."/>
            <person name="Eastwood D.C."/>
            <person name="Martin F."/>
            <person name="Cullen D."/>
            <person name="Grigoriev I.V."/>
            <person name="Hibbett D.S."/>
        </authorList>
    </citation>
    <scope>NUCLEOTIDE SEQUENCE [LARGE SCALE GENOMIC DNA]</scope>
    <source>
        <strain evidence="2">MF3/22</strain>
    </source>
</reference>
<dbReference type="KEGG" id="fme:FOMMEDRAFT_162951"/>
<name>R7SFM8_FOMME</name>
<dbReference type="EMBL" id="JH718131">
    <property type="protein sequence ID" value="EJC97531.1"/>
    <property type="molecule type" value="Genomic_DNA"/>
</dbReference>
<accession>R7SFM8</accession>
<dbReference type="Proteomes" id="UP000053630">
    <property type="component" value="Unassembled WGS sequence"/>
</dbReference>
<keyword evidence="2" id="KW-1185">Reference proteome</keyword>
<gene>
    <name evidence="1" type="ORF">FOMMEDRAFT_162951</name>
</gene>
<dbReference type="GeneID" id="18675941"/>
<organism evidence="1 2">
    <name type="scientific">Fomitiporia mediterranea (strain MF3/22)</name>
    <name type="common">Grapevine white-rot fungus</name>
    <dbReference type="NCBI Taxonomy" id="694068"/>
    <lineage>
        <taxon>Eukaryota</taxon>
        <taxon>Fungi</taxon>
        <taxon>Dikarya</taxon>
        <taxon>Basidiomycota</taxon>
        <taxon>Agaricomycotina</taxon>
        <taxon>Agaricomycetes</taxon>
        <taxon>Hymenochaetales</taxon>
        <taxon>Hymenochaetaceae</taxon>
        <taxon>Fomitiporia</taxon>
    </lineage>
</organism>
<sequence length="155" mass="17173">MPSAHILVDCAHHNKLGNVAANSGILVRLNSPHDEARNTVNAIERDLHMTPDNGNGDGNASPTETSQLLSILASEKLNSSIQTFMAMCVAILPSGLSFCLDPTFFFFFTVTFFYRELHLQIKLIELQDLLKNTQHEPRLKGPFPIAMYCSILTSL</sequence>
<dbReference type="AlphaFoldDB" id="R7SFM8"/>
<evidence type="ECO:0000313" key="1">
    <source>
        <dbReference type="EMBL" id="EJC97531.1"/>
    </source>
</evidence>
<evidence type="ECO:0000313" key="2">
    <source>
        <dbReference type="Proteomes" id="UP000053630"/>
    </source>
</evidence>
<protein>
    <submittedName>
        <fullName evidence="1">Uncharacterized protein</fullName>
    </submittedName>
</protein>
<dbReference type="OrthoDB" id="68611at2759"/>
<proteinExistence type="predicted"/>